<evidence type="ECO:0000256" key="3">
    <source>
        <dbReference type="ARBA" id="ARBA00023186"/>
    </source>
</evidence>
<evidence type="ECO:0000313" key="5">
    <source>
        <dbReference type="EMBL" id="SDW41301.1"/>
    </source>
</evidence>
<name>A0A1H2TBL9_9RHOB</name>
<dbReference type="SUPFAM" id="SSF109910">
    <property type="entry name" value="YgfY-like"/>
    <property type="match status" value="1"/>
</dbReference>
<keyword evidence="3" id="KW-0143">Chaperone</keyword>
<dbReference type="EMBL" id="FNMZ01000001">
    <property type="protein sequence ID" value="SDW41301.1"/>
    <property type="molecule type" value="Genomic_DNA"/>
</dbReference>
<dbReference type="InterPro" id="IPR005631">
    <property type="entry name" value="SDH"/>
</dbReference>
<keyword evidence="6" id="KW-1185">Reference proteome</keyword>
<evidence type="ECO:0000256" key="1">
    <source>
        <dbReference type="ARBA" id="ARBA00008571"/>
    </source>
</evidence>
<dbReference type="PANTHER" id="PTHR12469:SF2">
    <property type="entry name" value="SUCCINATE DEHYDROGENASE ASSEMBLY FACTOR 2, MITOCHONDRIAL"/>
    <property type="match status" value="1"/>
</dbReference>
<feature type="region of interest" description="Disordered" evidence="4">
    <location>
        <begin position="1"/>
        <end position="23"/>
    </location>
</feature>
<dbReference type="Proteomes" id="UP000199118">
    <property type="component" value="Unassembled WGS sequence"/>
</dbReference>
<evidence type="ECO:0000313" key="6">
    <source>
        <dbReference type="Proteomes" id="UP000199118"/>
    </source>
</evidence>
<reference evidence="5 6" key="1">
    <citation type="submission" date="2016-10" db="EMBL/GenBank/DDBJ databases">
        <authorList>
            <person name="de Groot N.N."/>
        </authorList>
    </citation>
    <scope>NUCLEOTIDE SEQUENCE [LARGE SCALE GENOMIC DNA]</scope>
    <source>
        <strain evidence="5 6">DSM 17890</strain>
    </source>
</reference>
<comment type="similarity">
    <text evidence="1">Belongs to the SdhE FAD assembly factor family.</text>
</comment>
<sequence>MTDRMADPLARPASTPDHSPEEARLRRLRIRGWRRGTKEMDMILGPWCDALADRRETCDLDALEALMEENDQDLYLWVSGAVPTPAAHGPMIDRLRAFHDIAPRA</sequence>
<dbReference type="Pfam" id="PF03937">
    <property type="entry name" value="Sdh5"/>
    <property type="match status" value="1"/>
</dbReference>
<dbReference type="PANTHER" id="PTHR12469">
    <property type="entry name" value="PROTEIN EMI5 HOMOLOG, MITOCHONDRIAL"/>
    <property type="match status" value="1"/>
</dbReference>
<dbReference type="GO" id="GO:0006099">
    <property type="term" value="P:tricarboxylic acid cycle"/>
    <property type="evidence" value="ECO:0007669"/>
    <property type="project" value="TreeGrafter"/>
</dbReference>
<protein>
    <recommendedName>
        <fullName evidence="2">FAD assembly factor SdhE</fullName>
    </recommendedName>
</protein>
<dbReference type="InterPro" id="IPR036714">
    <property type="entry name" value="SDH_sf"/>
</dbReference>
<dbReference type="STRING" id="356660.SAMN05444336_101946"/>
<proteinExistence type="inferred from homology"/>
<evidence type="ECO:0000256" key="4">
    <source>
        <dbReference type="SAM" id="MobiDB-lite"/>
    </source>
</evidence>
<dbReference type="Gene3D" id="1.10.150.250">
    <property type="entry name" value="Flavinator of succinate dehydrogenase"/>
    <property type="match status" value="1"/>
</dbReference>
<organism evidence="5 6">
    <name type="scientific">Albimonas donghaensis</name>
    <dbReference type="NCBI Taxonomy" id="356660"/>
    <lineage>
        <taxon>Bacteria</taxon>
        <taxon>Pseudomonadati</taxon>
        <taxon>Pseudomonadota</taxon>
        <taxon>Alphaproteobacteria</taxon>
        <taxon>Rhodobacterales</taxon>
        <taxon>Paracoccaceae</taxon>
        <taxon>Albimonas</taxon>
    </lineage>
</organism>
<accession>A0A1H2TBL9</accession>
<dbReference type="RefSeq" id="WP_245710381.1">
    <property type="nucleotide sequence ID" value="NZ_FNMZ01000001.1"/>
</dbReference>
<gene>
    <name evidence="5" type="ORF">SAMN05444336_101946</name>
</gene>
<evidence type="ECO:0000256" key="2">
    <source>
        <dbReference type="ARBA" id="ARBA00019418"/>
    </source>
</evidence>
<dbReference type="AlphaFoldDB" id="A0A1H2TBL9"/>